<evidence type="ECO:0000313" key="1">
    <source>
        <dbReference type="EMBL" id="ETW13963.1"/>
    </source>
</evidence>
<sequence length="132" mass="13208">MPGGPPEAAEITHQGDDFMSTTVKTAALLGAVATALAAVGTAANAQAQEKCYGVSLAGENDCAAGPGTTCAGTSTVDYQGNAWTLVEAGTCTEMELPGDRMGATAAMLEEEGFQGLARDLPEGANTEALKPV</sequence>
<gene>
    <name evidence="1" type="ORF">ATO8_03696</name>
</gene>
<accession>W4HNI7</accession>
<evidence type="ECO:0000313" key="2">
    <source>
        <dbReference type="Proteomes" id="UP000019063"/>
    </source>
</evidence>
<comment type="caution">
    <text evidence="1">The sequence shown here is derived from an EMBL/GenBank/DDBJ whole genome shotgun (WGS) entry which is preliminary data.</text>
</comment>
<dbReference type="Pfam" id="PF10048">
    <property type="entry name" value="DUF2282"/>
    <property type="match status" value="1"/>
</dbReference>
<protein>
    <submittedName>
        <fullName evidence="1">Uncharacterized protein</fullName>
    </submittedName>
</protein>
<organism evidence="1 2">
    <name type="scientific">Roseivivax marinus</name>
    <dbReference type="NCBI Taxonomy" id="1379903"/>
    <lineage>
        <taxon>Bacteria</taxon>
        <taxon>Pseudomonadati</taxon>
        <taxon>Pseudomonadota</taxon>
        <taxon>Alphaproteobacteria</taxon>
        <taxon>Rhodobacterales</taxon>
        <taxon>Roseobacteraceae</taxon>
        <taxon>Roseivivax</taxon>
    </lineage>
</organism>
<dbReference type="InterPro" id="IPR018740">
    <property type="entry name" value="DUF2282_membr"/>
</dbReference>
<dbReference type="STRING" id="1379903.ATO8_03696"/>
<dbReference type="PATRIC" id="fig|1317118.6.peg.762"/>
<dbReference type="AlphaFoldDB" id="W4HNI7"/>
<dbReference type="EMBL" id="AQQW01000002">
    <property type="protein sequence ID" value="ETW13963.1"/>
    <property type="molecule type" value="Genomic_DNA"/>
</dbReference>
<keyword evidence="2" id="KW-1185">Reference proteome</keyword>
<proteinExistence type="predicted"/>
<reference evidence="1 2" key="1">
    <citation type="journal article" date="2014" name="Antonie Van Leeuwenhoek">
        <title>Roseivivax atlanticus sp. nov., isolated from surface seawater of the Atlantic Ocean.</title>
        <authorList>
            <person name="Li G."/>
            <person name="Lai Q."/>
            <person name="Liu X."/>
            <person name="Sun F."/>
            <person name="Shao Z."/>
        </authorList>
    </citation>
    <scope>NUCLEOTIDE SEQUENCE [LARGE SCALE GENOMIC DNA]</scope>
    <source>
        <strain evidence="1 2">22II-s10s</strain>
    </source>
</reference>
<name>W4HNI7_9RHOB</name>
<dbReference type="eggNOG" id="COG5572">
    <property type="taxonomic scope" value="Bacteria"/>
</dbReference>
<dbReference type="Proteomes" id="UP000019063">
    <property type="component" value="Unassembled WGS sequence"/>
</dbReference>